<keyword evidence="2" id="KW-1133">Transmembrane helix</keyword>
<sequence>MKCLSCGKNFDGEKYYCICPKCGTYNKPEDKTSQTSPEADFIYEEPQAEADREDAVKSPDVDITKTAASVPDAQETREKKAKRNLLILIVIFLALSFLFTIVKNIVVGYLGTDNYKASHREDVTEVAVSKGKVGQAYTVEKDYGRTLTVASAEVLAEADTVEGLPKGQRLIAVRLESNQVDSIDYDSYENAPVDDFYISYDGSFRSEVGTYQFDKGGYDDLIGNRQSISPYDFMGSGAHAGYVFFFVPKEAENIAFFYSIADTDSGEIQKYVSVPLHLDVTE</sequence>
<dbReference type="Proteomes" id="UP000643810">
    <property type="component" value="Unassembled WGS sequence"/>
</dbReference>
<dbReference type="EMBL" id="JACOPG010000002">
    <property type="protein sequence ID" value="MBC5686061.1"/>
    <property type="molecule type" value="Genomic_DNA"/>
</dbReference>
<evidence type="ECO:0008006" key="5">
    <source>
        <dbReference type="Google" id="ProtNLM"/>
    </source>
</evidence>
<feature type="transmembrane region" description="Helical" evidence="2">
    <location>
        <begin position="85"/>
        <end position="110"/>
    </location>
</feature>
<organism evidence="3 4">
    <name type="scientific">Roseburia lenta</name>
    <dbReference type="NCBI Taxonomy" id="2763061"/>
    <lineage>
        <taxon>Bacteria</taxon>
        <taxon>Bacillati</taxon>
        <taxon>Bacillota</taxon>
        <taxon>Clostridia</taxon>
        <taxon>Lachnospirales</taxon>
        <taxon>Lachnospiraceae</taxon>
        <taxon>Roseburia</taxon>
    </lineage>
</organism>
<comment type="caution">
    <text evidence="3">The sequence shown here is derived from an EMBL/GenBank/DDBJ whole genome shotgun (WGS) entry which is preliminary data.</text>
</comment>
<name>A0ABR7GGY2_9FIRM</name>
<dbReference type="RefSeq" id="WP_118280324.1">
    <property type="nucleotide sequence ID" value="NZ_JACOPG010000002.1"/>
</dbReference>
<evidence type="ECO:0000256" key="1">
    <source>
        <dbReference type="SAM" id="MobiDB-lite"/>
    </source>
</evidence>
<evidence type="ECO:0000313" key="3">
    <source>
        <dbReference type="EMBL" id="MBC5686061.1"/>
    </source>
</evidence>
<protein>
    <recommendedName>
        <fullName evidence="5">DUF4352 domain-containing protein</fullName>
    </recommendedName>
</protein>
<keyword evidence="2" id="KW-0472">Membrane</keyword>
<keyword evidence="4" id="KW-1185">Reference proteome</keyword>
<proteinExistence type="predicted"/>
<reference evidence="3 4" key="1">
    <citation type="submission" date="2020-08" db="EMBL/GenBank/DDBJ databases">
        <title>Genome public.</title>
        <authorList>
            <person name="Liu C."/>
            <person name="Sun Q."/>
        </authorList>
    </citation>
    <scope>NUCLEOTIDE SEQUENCE [LARGE SCALE GENOMIC DNA]</scope>
    <source>
        <strain evidence="3 4">NSJ-9</strain>
    </source>
</reference>
<gene>
    <name evidence="3" type="ORF">H8R94_05495</name>
</gene>
<evidence type="ECO:0000313" key="4">
    <source>
        <dbReference type="Proteomes" id="UP000643810"/>
    </source>
</evidence>
<feature type="region of interest" description="Disordered" evidence="1">
    <location>
        <begin position="28"/>
        <end position="57"/>
    </location>
</feature>
<evidence type="ECO:0000256" key="2">
    <source>
        <dbReference type="SAM" id="Phobius"/>
    </source>
</evidence>
<keyword evidence="2" id="KW-0812">Transmembrane</keyword>
<accession>A0ABR7GGY2</accession>